<protein>
    <submittedName>
        <fullName evidence="1">Uncharacterized protein</fullName>
    </submittedName>
</protein>
<gene>
    <name evidence="1" type="ORF">ACG0Z6_04900</name>
</gene>
<evidence type="ECO:0000313" key="2">
    <source>
        <dbReference type="Proteomes" id="UP001606099"/>
    </source>
</evidence>
<dbReference type="Proteomes" id="UP001606099">
    <property type="component" value="Unassembled WGS sequence"/>
</dbReference>
<keyword evidence="2" id="KW-1185">Reference proteome</keyword>
<organism evidence="1 2">
    <name type="scientific">Roseateles rivi</name>
    <dbReference type="NCBI Taxonomy" id="3299028"/>
    <lineage>
        <taxon>Bacteria</taxon>
        <taxon>Pseudomonadati</taxon>
        <taxon>Pseudomonadota</taxon>
        <taxon>Betaproteobacteria</taxon>
        <taxon>Burkholderiales</taxon>
        <taxon>Sphaerotilaceae</taxon>
        <taxon>Roseateles</taxon>
    </lineage>
</organism>
<evidence type="ECO:0000313" key="1">
    <source>
        <dbReference type="EMBL" id="MFG6447578.1"/>
    </source>
</evidence>
<dbReference type="EMBL" id="JBIGHZ010000002">
    <property type="protein sequence ID" value="MFG6447578.1"/>
    <property type="molecule type" value="Genomic_DNA"/>
</dbReference>
<reference evidence="1 2" key="1">
    <citation type="submission" date="2024-08" db="EMBL/GenBank/DDBJ databases">
        <authorList>
            <person name="Lu H."/>
        </authorList>
    </citation>
    <scope>NUCLEOTIDE SEQUENCE [LARGE SCALE GENOMIC DNA]</scope>
    <source>
        <strain evidence="1 2">BYS180W</strain>
    </source>
</reference>
<sequence>MSRMVRRLYWQLFSSRGLALEQLQRLLLGHFSIYCTSNKTKKPLGHPDPSTLGHPLYFQPVQLNPPAQEERFELSRWKRIGTLRLSMDGGLISSYFHEKFFFKTMTKHGASGKKIIQPKSILILTTSMLSIYLWHTKLGQGTLTGDYLHKSPRYFACYNKYTPQRGISASEKSVIDSALAKRGHVAYIGWRKINSKTLRYDGVIDKAAANELAEISKNGGVEKIEFNSSGGLSSAGMDIGMLIAKNKYHISIKGYCISACANYIFPSGSKREIYGIIAYHGGIEANLSLGHLHYLKILGPINYIYAIWLNNKSKQLAKLAPIPIDIIKKTSPPGRGVSSDIEFEAYIPSKEEIIASGMDFSGEIDLNYMHAFNSDASTRPGKPKVLSTAKIDKNLAMCWENRIQ</sequence>
<proteinExistence type="predicted"/>
<dbReference type="RefSeq" id="WP_394459038.1">
    <property type="nucleotide sequence ID" value="NZ_JBIGHZ010000002.1"/>
</dbReference>
<name>A0ABW7FTE1_9BURK</name>
<comment type="caution">
    <text evidence="1">The sequence shown here is derived from an EMBL/GenBank/DDBJ whole genome shotgun (WGS) entry which is preliminary data.</text>
</comment>
<accession>A0ABW7FTE1</accession>